<accession>A0AAD8E3L1</accession>
<proteinExistence type="predicted"/>
<feature type="region of interest" description="Disordered" evidence="2">
    <location>
        <begin position="167"/>
        <end position="208"/>
    </location>
</feature>
<dbReference type="AlphaFoldDB" id="A0AAD8E3L1"/>
<feature type="compositionally biased region" description="Gly residues" evidence="2">
    <location>
        <begin position="532"/>
        <end position="541"/>
    </location>
</feature>
<feature type="compositionally biased region" description="Basic residues" evidence="2">
    <location>
        <begin position="793"/>
        <end position="802"/>
    </location>
</feature>
<comment type="caution">
    <text evidence="3">The sequence shown here is derived from an EMBL/GenBank/DDBJ whole genome shotgun (WGS) entry which is preliminary data.</text>
</comment>
<name>A0AAD8E3L1_DIPPU</name>
<evidence type="ECO:0000256" key="2">
    <source>
        <dbReference type="SAM" id="MobiDB-lite"/>
    </source>
</evidence>
<feature type="region of interest" description="Disordered" evidence="2">
    <location>
        <begin position="510"/>
        <end position="564"/>
    </location>
</feature>
<dbReference type="Proteomes" id="UP001233999">
    <property type="component" value="Unassembled WGS sequence"/>
</dbReference>
<gene>
    <name evidence="3" type="ORF">L9F63_007113</name>
</gene>
<dbReference type="EMBL" id="JASPKZ010009810">
    <property type="protein sequence ID" value="KAJ9576013.1"/>
    <property type="molecule type" value="Genomic_DNA"/>
</dbReference>
<sequence length="802" mass="84011">MFQKKALVIRNMKVLSFILLGVFALGIVTFQSVTSLPKLKATPAPFNWQQFLPGGIASADKRAAVGGDTSSPSNGIYAAVPPKLAPNPMSPYLNLKPFLPVKPTIVPPFVDPNVFIGKKAELLGNLFGTGVGPAPAGVSSFLPPWISGGVIASPSFFTEKKATLLGTTLNNPDTDTSSSSSDSKRALSDEESTVSAEPRLVVGGPSMWGPPPGVIPTPKPTIVPAGYWSPFPAGSPAAGPIPPAVDPSVMLDKKTKFLNDLFNSLNTAPGTSGVSEGNAVPDSVPTEPTAAPPSYWLQFVPGYASSPPPTEKPTIVPPSFWIPSPVTKPVGLFGPPLPVVDPKQMIDKKTAFLNNLFNSLNISVTPVPVTTTAPSPDPMTAYQEKVADFLDKLLNAIINNGTDEVKAAKRALEDAENAKTSEDLKTFLGQTDTLEENAAKFESKLDTRSVVERSCADNSSDTECGMTQQLPVETLLTAKDKVVNTIITEMGGIKNNILDTLAELLAKQKEAAATPPPTPAPKKKPGPPFGPGGPFGIGGPFGPWAAGAAATTTTPKPTPNPEPFQKKVEFLGQVFDLLTQLEKDVTESLNQAVSEAAAMSAAAAAATTTAAPSTTTESQLNLSSVPTKQNGTTLIDLIRSKLIELANSTATPNQQVVQQIPKYARAVASFPGKPIGPPAPEPTIVDPSFWIPDPAAGVPVGPSYYMGKTQAFLSKLFESKAKTSTGVDDDTAGNKARSIKMAVHQGYQSLPPGSEELLQAGGGSTPEKHEGGGLKLQASTPTDTPSIFQGGSNHHRHHNHHN</sequence>
<feature type="region of interest" description="Disordered" evidence="2">
    <location>
        <begin position="748"/>
        <end position="802"/>
    </location>
</feature>
<keyword evidence="1" id="KW-0175">Coiled coil</keyword>
<evidence type="ECO:0000313" key="3">
    <source>
        <dbReference type="EMBL" id="KAJ9576013.1"/>
    </source>
</evidence>
<keyword evidence="4" id="KW-1185">Reference proteome</keyword>
<feature type="region of interest" description="Disordered" evidence="2">
    <location>
        <begin position="268"/>
        <end position="287"/>
    </location>
</feature>
<organism evidence="3 4">
    <name type="scientific">Diploptera punctata</name>
    <name type="common">Pacific beetle cockroach</name>
    <dbReference type="NCBI Taxonomy" id="6984"/>
    <lineage>
        <taxon>Eukaryota</taxon>
        <taxon>Metazoa</taxon>
        <taxon>Ecdysozoa</taxon>
        <taxon>Arthropoda</taxon>
        <taxon>Hexapoda</taxon>
        <taxon>Insecta</taxon>
        <taxon>Pterygota</taxon>
        <taxon>Neoptera</taxon>
        <taxon>Polyneoptera</taxon>
        <taxon>Dictyoptera</taxon>
        <taxon>Blattodea</taxon>
        <taxon>Blaberoidea</taxon>
        <taxon>Blaberidae</taxon>
        <taxon>Diplopterinae</taxon>
        <taxon>Diploptera</taxon>
    </lineage>
</organism>
<feature type="compositionally biased region" description="Low complexity" evidence="2">
    <location>
        <begin position="542"/>
        <end position="555"/>
    </location>
</feature>
<reference evidence="3" key="2">
    <citation type="submission" date="2023-05" db="EMBL/GenBank/DDBJ databases">
        <authorList>
            <person name="Fouks B."/>
        </authorList>
    </citation>
    <scope>NUCLEOTIDE SEQUENCE</scope>
    <source>
        <strain evidence="3">Stay&amp;Tobe</strain>
        <tissue evidence="3">Testes</tissue>
    </source>
</reference>
<reference evidence="3" key="1">
    <citation type="journal article" date="2023" name="IScience">
        <title>Live-bearing cockroach genome reveals convergent evolutionary mechanisms linked to viviparity in insects and beyond.</title>
        <authorList>
            <person name="Fouks B."/>
            <person name="Harrison M.C."/>
            <person name="Mikhailova A.A."/>
            <person name="Marchal E."/>
            <person name="English S."/>
            <person name="Carruthers M."/>
            <person name="Jennings E.C."/>
            <person name="Chiamaka E.L."/>
            <person name="Frigard R.A."/>
            <person name="Pippel M."/>
            <person name="Attardo G.M."/>
            <person name="Benoit J.B."/>
            <person name="Bornberg-Bauer E."/>
            <person name="Tobe S.S."/>
        </authorList>
    </citation>
    <scope>NUCLEOTIDE SEQUENCE</scope>
    <source>
        <strain evidence="3">Stay&amp;Tobe</strain>
    </source>
</reference>
<evidence type="ECO:0000313" key="4">
    <source>
        <dbReference type="Proteomes" id="UP001233999"/>
    </source>
</evidence>
<feature type="compositionally biased region" description="Pro residues" evidence="2">
    <location>
        <begin position="514"/>
        <end position="531"/>
    </location>
</feature>
<protein>
    <submittedName>
        <fullName evidence="3">Uncharacterized protein</fullName>
    </submittedName>
</protein>
<feature type="compositionally biased region" description="Polar residues" evidence="2">
    <location>
        <begin position="777"/>
        <end position="792"/>
    </location>
</feature>
<evidence type="ECO:0000256" key="1">
    <source>
        <dbReference type="SAM" id="Coils"/>
    </source>
</evidence>
<feature type="coiled-coil region" evidence="1">
    <location>
        <begin position="398"/>
        <end position="425"/>
    </location>
</feature>